<name>A0A974BVZ4_XENLA</name>
<proteinExistence type="predicted"/>
<dbReference type="EMBL" id="CM004483">
    <property type="protein sequence ID" value="OCT61822.1"/>
    <property type="molecule type" value="Genomic_DNA"/>
</dbReference>
<evidence type="ECO:0000313" key="1">
    <source>
        <dbReference type="EMBL" id="OCT61822.1"/>
    </source>
</evidence>
<dbReference type="Proteomes" id="UP000694892">
    <property type="component" value="Chromosome 9_10S"/>
</dbReference>
<protein>
    <submittedName>
        <fullName evidence="1">Uncharacterized protein</fullName>
    </submittedName>
</protein>
<accession>A0A974BVZ4</accession>
<gene>
    <name evidence="1" type="ORF">XELAEV_18047851mg</name>
</gene>
<reference evidence="2" key="1">
    <citation type="journal article" date="2016" name="Nature">
        <title>Genome evolution in the allotetraploid frog Xenopus laevis.</title>
        <authorList>
            <person name="Session A.M."/>
            <person name="Uno Y."/>
            <person name="Kwon T."/>
            <person name="Chapman J.A."/>
            <person name="Toyoda A."/>
            <person name="Takahashi S."/>
            <person name="Fukui A."/>
            <person name="Hikosaka A."/>
            <person name="Suzuki A."/>
            <person name="Kondo M."/>
            <person name="van Heeringen S.J."/>
            <person name="Quigley I."/>
            <person name="Heinz S."/>
            <person name="Ogino H."/>
            <person name="Ochi H."/>
            <person name="Hellsten U."/>
            <person name="Lyons J.B."/>
            <person name="Simakov O."/>
            <person name="Putnam N."/>
            <person name="Stites J."/>
            <person name="Kuroki Y."/>
            <person name="Tanaka T."/>
            <person name="Michiue T."/>
            <person name="Watanabe M."/>
            <person name="Bogdanovic O."/>
            <person name="Lister R."/>
            <person name="Georgiou G."/>
            <person name="Paranjpe S.S."/>
            <person name="van Kruijsbergen I."/>
            <person name="Shu S."/>
            <person name="Carlson J."/>
            <person name="Kinoshita T."/>
            <person name="Ohta Y."/>
            <person name="Mawaribuchi S."/>
            <person name="Jenkins J."/>
            <person name="Grimwood J."/>
            <person name="Schmutz J."/>
            <person name="Mitros T."/>
            <person name="Mozaffari S.V."/>
            <person name="Suzuki Y."/>
            <person name="Haramoto Y."/>
            <person name="Yamamoto T.S."/>
            <person name="Takagi C."/>
            <person name="Heald R."/>
            <person name="Miller K."/>
            <person name="Haudenschild C."/>
            <person name="Kitzman J."/>
            <person name="Nakayama T."/>
            <person name="Izutsu Y."/>
            <person name="Robert J."/>
            <person name="Fortriede J."/>
            <person name="Burns K."/>
            <person name="Lotay V."/>
            <person name="Karimi K."/>
            <person name="Yasuoka Y."/>
            <person name="Dichmann D.S."/>
            <person name="Flajnik M.F."/>
            <person name="Houston D.W."/>
            <person name="Shendure J."/>
            <person name="DuPasquier L."/>
            <person name="Vize P.D."/>
            <person name="Zorn A.M."/>
            <person name="Ito M."/>
            <person name="Marcotte E.M."/>
            <person name="Wallingford J.B."/>
            <person name="Ito Y."/>
            <person name="Asashima M."/>
            <person name="Ueno N."/>
            <person name="Matsuda Y."/>
            <person name="Veenstra G.J."/>
            <person name="Fujiyama A."/>
            <person name="Harland R.M."/>
            <person name="Taira M."/>
            <person name="Rokhsar D.S."/>
        </authorList>
    </citation>
    <scope>NUCLEOTIDE SEQUENCE [LARGE SCALE GENOMIC DNA]</scope>
    <source>
        <strain evidence="2">J</strain>
    </source>
</reference>
<sequence length="108" mass="12322">MVALPKLFCFMPKIMERLKLPKHWHHSHLVLPMNLSLWYNFSAAAANLGAVYLCSCSLGRTLQHRDPALKGTSSLVQEERTRLQGLIWVLAFLFKLRSISKKSNSLSQ</sequence>
<evidence type="ECO:0000313" key="2">
    <source>
        <dbReference type="Proteomes" id="UP000694892"/>
    </source>
</evidence>
<organism evidence="1 2">
    <name type="scientific">Xenopus laevis</name>
    <name type="common">African clawed frog</name>
    <dbReference type="NCBI Taxonomy" id="8355"/>
    <lineage>
        <taxon>Eukaryota</taxon>
        <taxon>Metazoa</taxon>
        <taxon>Chordata</taxon>
        <taxon>Craniata</taxon>
        <taxon>Vertebrata</taxon>
        <taxon>Euteleostomi</taxon>
        <taxon>Amphibia</taxon>
        <taxon>Batrachia</taxon>
        <taxon>Anura</taxon>
        <taxon>Pipoidea</taxon>
        <taxon>Pipidae</taxon>
        <taxon>Xenopodinae</taxon>
        <taxon>Xenopus</taxon>
        <taxon>Xenopus</taxon>
    </lineage>
</organism>
<dbReference type="AlphaFoldDB" id="A0A974BVZ4"/>